<dbReference type="Proteomes" id="UP000204207">
    <property type="component" value="Genome"/>
</dbReference>
<dbReference type="KEGG" id="vg:30090153"/>
<dbReference type="Pfam" id="PF23017">
    <property type="entry name" value="WIV_2"/>
    <property type="match status" value="1"/>
</dbReference>
<dbReference type="PIRSF" id="PIRSF003958">
    <property type="entry name" value="NS-S_TospoV"/>
    <property type="match status" value="1"/>
</dbReference>
<dbReference type="RefSeq" id="YP_009315932.1">
    <property type="nucleotide sequence ID" value="NC_031759.1"/>
</dbReference>
<dbReference type="InterPro" id="IPR053928">
    <property type="entry name" value="NS-S_N_bunyaviral"/>
</dbReference>
<organism evidence="3 4">
    <name type="scientific">Zucchini lethal chlorosis virus</name>
    <dbReference type="NCBI Taxonomy" id="83872"/>
    <lineage>
        <taxon>Viruses</taxon>
        <taxon>Riboviria</taxon>
        <taxon>Orthornavirae</taxon>
        <taxon>Negarnaviricota</taxon>
        <taxon>Polyploviricotina</taxon>
        <taxon>Bunyaviricetes</taxon>
        <taxon>Elliovirales</taxon>
        <taxon>Tospoviridae</taxon>
        <taxon>Orthotospovirus</taxon>
        <taxon>Orthotospovirus cucurbichlorosis</taxon>
    </lineage>
</organism>
<dbReference type="InterPro" id="IPR004915">
    <property type="entry name" value="NS-S_bunyaviral"/>
</dbReference>
<evidence type="ECO:0000259" key="2">
    <source>
        <dbReference type="Pfam" id="PF23017"/>
    </source>
</evidence>
<dbReference type="GeneID" id="30090153"/>
<feature type="domain" description="Nonstructural protein NS-S WIV" evidence="2">
    <location>
        <begin position="342"/>
        <end position="426"/>
    </location>
</feature>
<accession>A0A1I9SFE9</accession>
<evidence type="ECO:0000313" key="3">
    <source>
        <dbReference type="EMBL" id="AOZ65579.1"/>
    </source>
</evidence>
<proteinExistence type="predicted"/>
<keyword evidence="4" id="KW-1185">Reference proteome</keyword>
<feature type="domain" description="Nonstructural protein NS-S N-terminal bunyaviral" evidence="1">
    <location>
        <begin position="1"/>
        <end position="340"/>
    </location>
</feature>
<protein>
    <submittedName>
        <fullName evidence="3">NSs non-structural protein</fullName>
    </submittedName>
</protein>
<dbReference type="Pfam" id="PF03231">
    <property type="entry name" value="Tospov_NS-S_N"/>
    <property type="match status" value="1"/>
</dbReference>
<evidence type="ECO:0000313" key="4">
    <source>
        <dbReference type="Proteomes" id="UP000204207"/>
    </source>
</evidence>
<reference evidence="3 4" key="1">
    <citation type="journal article" date="2016" name="Virol. J.">
        <title>The complete genome of the tospovirus Zucchini lethal chlorosis virus.</title>
        <authorList>
            <person name="Lima R.N."/>
            <person name="De Oliveira A.S."/>
            <person name="Leastro M.O."/>
            <person name="Blawid R."/>
            <person name="Nagata T."/>
            <person name="Resende R.O."/>
            <person name="Melo F.L."/>
        </authorList>
    </citation>
    <scope>NUCLEOTIDE SEQUENCE [LARGE SCALE GENOMIC DNA]</scope>
    <source>
        <strain evidence="3">ZLCV-SP</strain>
    </source>
</reference>
<dbReference type="InterPro" id="IPR053929">
    <property type="entry name" value="NS-S_WIV_bunyaviral"/>
</dbReference>
<dbReference type="EMBL" id="KU641380">
    <property type="protein sequence ID" value="AOZ65579.1"/>
    <property type="molecule type" value="Genomic_RNA"/>
</dbReference>
<dbReference type="OrthoDB" id="3382at10239"/>
<name>A0A1I9SFE9_9VIRU</name>
<evidence type="ECO:0000259" key="1">
    <source>
        <dbReference type="Pfam" id="PF03231"/>
    </source>
</evidence>
<sequence length="467" mass="52956">MSSSMYDSIIQAKASVWGSTASGKSVVDSYWIHNYTNGASLIQTQLYSDSRSKSSFNYTSKVGDLPNEEREILSQNAFIPIFDDIDFCITIDDESLDLSICSNTVNTNGVKHQGHLKVLSSAQLDPIEHLMSRSDISSRFHLKEEDIIPKDRYIEAANRGSLSCVKEQTYEVKVCHNQALGKVNVLSPNRNVHECLYSFKPNFNQVESNNRTVNSLAIKSLLMSVKNEIMPNSQAFASISTDADFKVNFWLRIPKVLKQVNFQKLFKIAEDTSNKDFYLSIACIPSHSSVETALNVTIICKHLKPTPEILSFFELKMAFSDLKEPYSAVHDPSYSHRIAHALLETHTSFAQSLCDKLQEDVIIYSLNNHELFPMKLDVGGRTLNYSEDAYKRKYFISETLECLPANMQTISYLESIQIPSWKIDFARGEIKISPRSPSFLKWLVKLDIDEIGRRRPKFSEAHKSGSK</sequence>